<dbReference type="Proteomes" id="UP000014614">
    <property type="component" value="Unassembled WGS sequence"/>
</dbReference>
<comment type="caution">
    <text evidence="1">The sequence shown here is derived from an EMBL/GenBank/DDBJ whole genome shotgun (WGS) entry which is preliminary data.</text>
</comment>
<sequence length="121" mass="13780">MVSIDMKKIVCIQILLWMSCLINVSAQDSYKEYEQKVYVSSQGDSLQYCLLRPEVEKPGEKYPLVLFLHGAGERGNDNRKQLKHGGKCGLILSIEKSIRLLFCYLNVLQKIIGGMKCVRIL</sequence>
<name>S3YHZ5_BACSE</name>
<dbReference type="SUPFAM" id="SSF53474">
    <property type="entry name" value="alpha/beta-Hydrolases"/>
    <property type="match status" value="1"/>
</dbReference>
<dbReference type="Gene3D" id="3.40.50.1820">
    <property type="entry name" value="alpha/beta hydrolase"/>
    <property type="match status" value="1"/>
</dbReference>
<dbReference type="InterPro" id="IPR029058">
    <property type="entry name" value="AB_hydrolase_fold"/>
</dbReference>
<protein>
    <recommendedName>
        <fullName evidence="3">Phospholipase/carboxylesterase/thioesterase domain-containing protein</fullName>
    </recommendedName>
</protein>
<dbReference type="AlphaFoldDB" id="S3YHZ5"/>
<dbReference type="PROSITE" id="PS51257">
    <property type="entry name" value="PROKAR_LIPOPROTEIN"/>
    <property type="match status" value="1"/>
</dbReference>
<accession>S3YHZ5</accession>
<evidence type="ECO:0000313" key="1">
    <source>
        <dbReference type="EMBL" id="EPH21257.1"/>
    </source>
</evidence>
<dbReference type="EMBL" id="ATFP01000013">
    <property type="protein sequence ID" value="EPH21257.1"/>
    <property type="molecule type" value="Genomic_DNA"/>
</dbReference>
<evidence type="ECO:0008006" key="3">
    <source>
        <dbReference type="Google" id="ProtNLM"/>
    </source>
</evidence>
<evidence type="ECO:0000313" key="2">
    <source>
        <dbReference type="Proteomes" id="UP000014614"/>
    </source>
</evidence>
<gene>
    <name evidence="1" type="ORF">HMPREF1181_00839</name>
</gene>
<proteinExistence type="predicted"/>
<dbReference type="HOGENOM" id="CLU_2033450_0_0_10"/>
<reference evidence="1 2" key="1">
    <citation type="submission" date="2013-05" db="EMBL/GenBank/DDBJ databases">
        <title>The Genome Sequence of Bacteroides stercoris CC31F.</title>
        <authorList>
            <consortium name="The Broad Institute Genomics Platform"/>
            <person name="Earl A."/>
            <person name="Ward D."/>
            <person name="Feldgarden M."/>
            <person name="Gevers D."/>
            <person name="Oliphant K."/>
            <person name="Allen-Vercoe E."/>
            <person name="Walker B."/>
            <person name="Young S."/>
            <person name="Zeng Q."/>
            <person name="Gargeya S."/>
            <person name="Fitzgerald M."/>
            <person name="Haas B."/>
            <person name="Abouelleil A."/>
            <person name="Allen A.W."/>
            <person name="Alvarado L."/>
            <person name="Arachchi H.M."/>
            <person name="Berlin A.M."/>
            <person name="Chapman S.B."/>
            <person name="Gainer-Dewar J."/>
            <person name="Goldberg J."/>
            <person name="Griggs A."/>
            <person name="Gujja S."/>
            <person name="Hansen M."/>
            <person name="Howarth C."/>
            <person name="Imamovic A."/>
            <person name="Ireland A."/>
            <person name="Larimer J."/>
            <person name="McCowan C."/>
            <person name="Murphy C."/>
            <person name="Pearson M."/>
            <person name="Poon T.W."/>
            <person name="Priest M."/>
            <person name="Roberts A."/>
            <person name="Saif S."/>
            <person name="Shea T."/>
            <person name="Sisk P."/>
            <person name="Sykes S."/>
            <person name="Wortman J."/>
            <person name="Nusbaum C."/>
            <person name="Birren B."/>
        </authorList>
    </citation>
    <scope>NUCLEOTIDE SEQUENCE [LARGE SCALE GENOMIC DNA]</scope>
    <source>
        <strain evidence="1 2">CC31F</strain>
    </source>
</reference>
<organism evidence="1 2">
    <name type="scientific">Bacteroides stercoris CC31F</name>
    <dbReference type="NCBI Taxonomy" id="1073351"/>
    <lineage>
        <taxon>Bacteria</taxon>
        <taxon>Pseudomonadati</taxon>
        <taxon>Bacteroidota</taxon>
        <taxon>Bacteroidia</taxon>
        <taxon>Bacteroidales</taxon>
        <taxon>Bacteroidaceae</taxon>
        <taxon>Bacteroides</taxon>
    </lineage>
</organism>